<accession>A0AAW0G690</accession>
<dbReference type="GO" id="GO:0031505">
    <property type="term" value="P:fungal-type cell wall organization"/>
    <property type="evidence" value="ECO:0007669"/>
    <property type="project" value="TreeGrafter"/>
</dbReference>
<dbReference type="InterPro" id="IPR013320">
    <property type="entry name" value="ConA-like_dom_sf"/>
</dbReference>
<dbReference type="GO" id="GO:0016757">
    <property type="term" value="F:glycosyltransferase activity"/>
    <property type="evidence" value="ECO:0007669"/>
    <property type="project" value="TreeGrafter"/>
</dbReference>
<evidence type="ECO:0000256" key="1">
    <source>
        <dbReference type="SAM" id="MobiDB-lite"/>
    </source>
</evidence>
<comment type="caution">
    <text evidence="3">The sequence shown here is derived from an EMBL/GenBank/DDBJ whole genome shotgun (WGS) entry which is preliminary data.</text>
</comment>
<evidence type="ECO:0000313" key="3">
    <source>
        <dbReference type="EMBL" id="KAK7686957.1"/>
    </source>
</evidence>
<evidence type="ECO:0000313" key="4">
    <source>
        <dbReference type="Proteomes" id="UP001385951"/>
    </source>
</evidence>
<dbReference type="AlphaFoldDB" id="A0AAW0G690"/>
<dbReference type="PANTHER" id="PTHR10963:SF68">
    <property type="entry name" value="GLYCOSIDASE CRH1-RELATED"/>
    <property type="match status" value="1"/>
</dbReference>
<dbReference type="GO" id="GO:0004553">
    <property type="term" value="F:hydrolase activity, hydrolyzing O-glycosyl compounds"/>
    <property type="evidence" value="ECO:0007669"/>
    <property type="project" value="InterPro"/>
</dbReference>
<dbReference type="EMBL" id="JASBNA010000015">
    <property type="protein sequence ID" value="KAK7686957.1"/>
    <property type="molecule type" value="Genomic_DNA"/>
</dbReference>
<reference evidence="3 4" key="1">
    <citation type="submission" date="2022-09" db="EMBL/GenBank/DDBJ databases">
        <authorList>
            <person name="Palmer J.M."/>
        </authorList>
    </citation>
    <scope>NUCLEOTIDE SEQUENCE [LARGE SCALE GENOMIC DNA]</scope>
    <source>
        <strain evidence="3 4">DSM 7382</strain>
    </source>
</reference>
<name>A0AAW0G690_9APHY</name>
<protein>
    <recommendedName>
        <fullName evidence="2">GH16 domain-containing protein</fullName>
    </recommendedName>
</protein>
<dbReference type="PANTHER" id="PTHR10963">
    <property type="entry name" value="GLYCOSYL HYDROLASE-RELATED"/>
    <property type="match status" value="1"/>
</dbReference>
<feature type="compositionally biased region" description="Basic residues" evidence="1">
    <location>
        <begin position="288"/>
        <end position="301"/>
    </location>
</feature>
<gene>
    <name evidence="3" type="ORF">QCA50_010038</name>
</gene>
<proteinExistence type="predicted"/>
<dbReference type="InterPro" id="IPR000757">
    <property type="entry name" value="Beta-glucanase-like"/>
</dbReference>
<organism evidence="3 4">
    <name type="scientific">Cerrena zonata</name>
    <dbReference type="NCBI Taxonomy" id="2478898"/>
    <lineage>
        <taxon>Eukaryota</taxon>
        <taxon>Fungi</taxon>
        <taxon>Dikarya</taxon>
        <taxon>Basidiomycota</taxon>
        <taxon>Agaricomycotina</taxon>
        <taxon>Agaricomycetes</taxon>
        <taxon>Polyporales</taxon>
        <taxon>Cerrenaceae</taxon>
        <taxon>Cerrena</taxon>
    </lineage>
</organism>
<dbReference type="InterPro" id="IPR050546">
    <property type="entry name" value="Glycosyl_Hydrlase_16"/>
</dbReference>
<dbReference type="Gene3D" id="2.60.120.200">
    <property type="match status" value="1"/>
</dbReference>
<sequence>MALSQQIEDEFKLTEPSPYFHYNTCPEGVEYGQLGLQLKINKRYDNPSIMSKYYLLYGKVEADILAAPGQGIILSIYLQSDDLDEIDIVEVFGGNPYSVQSNFFIKGNVTTYDRGEYHPVNESPMGQFHRYGIEWTPDKMTWTLDNQVIRVVPKENPYGIPDSPMALKFSLWAGGDESNEPGTIEWAGGISNYNDVPYIMQVKNVYMNDYSTGTEYCYGNSLKLNQWIDTTARNGIIASKLGNHSPGSDLDLSFLDDEEQVEYIYEYIDEIPASTKLKNAKPLQKKESIKHKGKAGVKHKGTNREDMTKSE</sequence>
<dbReference type="PROSITE" id="PS51762">
    <property type="entry name" value="GH16_2"/>
    <property type="match status" value="1"/>
</dbReference>
<dbReference type="Proteomes" id="UP001385951">
    <property type="component" value="Unassembled WGS sequence"/>
</dbReference>
<dbReference type="Pfam" id="PF00722">
    <property type="entry name" value="Glyco_hydro_16"/>
    <property type="match status" value="1"/>
</dbReference>
<feature type="region of interest" description="Disordered" evidence="1">
    <location>
        <begin position="279"/>
        <end position="311"/>
    </location>
</feature>
<dbReference type="SUPFAM" id="SSF49899">
    <property type="entry name" value="Concanavalin A-like lectins/glucanases"/>
    <property type="match status" value="1"/>
</dbReference>
<dbReference type="GO" id="GO:0005975">
    <property type="term" value="P:carbohydrate metabolic process"/>
    <property type="evidence" value="ECO:0007669"/>
    <property type="project" value="InterPro"/>
</dbReference>
<feature type="domain" description="GH16" evidence="2">
    <location>
        <begin position="1"/>
        <end position="195"/>
    </location>
</feature>
<dbReference type="GO" id="GO:0009277">
    <property type="term" value="C:fungal-type cell wall"/>
    <property type="evidence" value="ECO:0007669"/>
    <property type="project" value="TreeGrafter"/>
</dbReference>
<feature type="compositionally biased region" description="Basic and acidic residues" evidence="1">
    <location>
        <begin position="302"/>
        <end position="311"/>
    </location>
</feature>
<keyword evidence="4" id="KW-1185">Reference proteome</keyword>
<dbReference type="CDD" id="cd02183">
    <property type="entry name" value="GH16_fungal_CRH1_transglycosylase"/>
    <property type="match status" value="1"/>
</dbReference>
<evidence type="ECO:0000259" key="2">
    <source>
        <dbReference type="PROSITE" id="PS51762"/>
    </source>
</evidence>